<accession>Q13FT8</accession>
<dbReference type="SUPFAM" id="SSF56529">
    <property type="entry name" value="FAH"/>
    <property type="match status" value="1"/>
</dbReference>
<dbReference type="KEGG" id="bxe:Bxe_C1189"/>
<evidence type="ECO:0000259" key="2">
    <source>
        <dbReference type="Pfam" id="PF01557"/>
    </source>
</evidence>
<keyword evidence="4" id="KW-1185">Reference proteome</keyword>
<keyword evidence="1 3" id="KW-0456">Lyase</keyword>
<dbReference type="EC" id="4.2.1.80" evidence="3"/>
<dbReference type="eggNOG" id="COG3971">
    <property type="taxonomic scope" value="Bacteria"/>
</dbReference>
<gene>
    <name evidence="3" type="primary">bphH</name>
    <name evidence="3" type="ORF">Bxe_C1189</name>
</gene>
<feature type="domain" description="Fumarylacetoacetase-like C-terminal" evidence="2">
    <location>
        <begin position="92"/>
        <end position="261"/>
    </location>
</feature>
<protein>
    <submittedName>
        <fullName evidence="3">2-hydroxypenta-2,4-dienoate hydratase (BphH)</fullName>
        <ecNumber evidence="3">4.2.1.80</ecNumber>
    </submittedName>
</protein>
<dbReference type="GO" id="GO:0008684">
    <property type="term" value="F:2-oxopent-4-enoate hydratase activity"/>
    <property type="evidence" value="ECO:0007669"/>
    <property type="project" value="UniProtKB-EC"/>
</dbReference>
<name>Q13FT8_PARXL</name>
<dbReference type="Gene3D" id="3.90.850.10">
    <property type="entry name" value="Fumarylacetoacetase-like, C-terminal domain"/>
    <property type="match status" value="1"/>
</dbReference>
<dbReference type="STRING" id="266265.Bxe_C1189"/>
<dbReference type="Proteomes" id="UP000001817">
    <property type="component" value="Chromosome 3"/>
</dbReference>
<reference evidence="3 4" key="1">
    <citation type="journal article" date="2006" name="Proc. Natl. Acad. Sci. U.S.A.">
        <title>Burkholderia xenovorans LB400 harbors a multi-replicon, 9.73-Mbp genome shaped for versatility.</title>
        <authorList>
            <person name="Chain P.S."/>
            <person name="Denef V.J."/>
            <person name="Konstantinidis K.T."/>
            <person name="Vergez L.M."/>
            <person name="Agullo L."/>
            <person name="Reyes V.L."/>
            <person name="Hauser L."/>
            <person name="Cordova M."/>
            <person name="Gomez L."/>
            <person name="Gonzalez M."/>
            <person name="Land M."/>
            <person name="Lao V."/>
            <person name="Larimer F."/>
            <person name="LiPuma J.J."/>
            <person name="Mahenthiralingam E."/>
            <person name="Malfatti S.A."/>
            <person name="Marx C.J."/>
            <person name="Parnell J.J."/>
            <person name="Ramette A."/>
            <person name="Richardson P."/>
            <person name="Seeger M."/>
            <person name="Smith D."/>
            <person name="Spilker T."/>
            <person name="Sul W.J."/>
            <person name="Tsoi T.V."/>
            <person name="Ulrich L.E."/>
            <person name="Zhulin I.B."/>
            <person name="Tiedje J.M."/>
        </authorList>
    </citation>
    <scope>NUCLEOTIDE SEQUENCE [LARGE SCALE GENOMIC DNA]</scope>
    <source>
        <strain evidence="3 4">LB400</strain>
    </source>
</reference>
<evidence type="ECO:0000313" key="4">
    <source>
        <dbReference type="Proteomes" id="UP000001817"/>
    </source>
</evidence>
<dbReference type="GO" id="GO:0005737">
    <property type="term" value="C:cytoplasm"/>
    <property type="evidence" value="ECO:0007669"/>
    <property type="project" value="TreeGrafter"/>
</dbReference>
<dbReference type="InterPro" id="IPR017632">
    <property type="entry name" value="2-oxopent-4-enoate_hydratase"/>
</dbReference>
<dbReference type="AlphaFoldDB" id="Q13FT8"/>
<dbReference type="InterPro" id="IPR050772">
    <property type="entry name" value="Hydratase-Decarb/MhpD_sf"/>
</dbReference>
<evidence type="ECO:0000313" key="3">
    <source>
        <dbReference type="EMBL" id="ABE37051.1"/>
    </source>
</evidence>
<evidence type="ECO:0000256" key="1">
    <source>
        <dbReference type="ARBA" id="ARBA00023239"/>
    </source>
</evidence>
<dbReference type="Pfam" id="PF01557">
    <property type="entry name" value="FAA_hydrolase"/>
    <property type="match status" value="1"/>
</dbReference>
<dbReference type="InterPro" id="IPR011234">
    <property type="entry name" value="Fumarylacetoacetase-like_C"/>
</dbReference>
<sequence>MRNAMTPELIGTLGDELYSALCTRTVVEPLTSRHPEITVEDAYHIQQRMISRRLQAGERVVGKKIGVTSAAVMNMLGVYQPDFGYMLDGMIVSDGGSIAMSSLIQPKAEGEIAFVLKKDLMGPGVTNADVLAATDFVMPCFEIVDSRIGDWKIKIQDTVADNASCGMFVLGSSAADPRRIDLMTCGMVLEKNGEIIATGAGAAALGSPVNSVAWLANTLGRLGIGLKAGEVILSGALAAMFPAQAGDHFRVTIGGIGGCSVRFH</sequence>
<dbReference type="PANTHER" id="PTHR30143:SF0">
    <property type="entry name" value="2-KETO-4-PENTENOATE HYDRATASE"/>
    <property type="match status" value="1"/>
</dbReference>
<dbReference type="EMBL" id="CP000272">
    <property type="protein sequence ID" value="ABE37051.1"/>
    <property type="molecule type" value="Genomic_DNA"/>
</dbReference>
<proteinExistence type="predicted"/>
<dbReference type="NCBIfam" id="TIGR03220">
    <property type="entry name" value="catechol_dmpE"/>
    <property type="match status" value="1"/>
</dbReference>
<dbReference type="PANTHER" id="PTHR30143">
    <property type="entry name" value="ACID HYDRATASE"/>
    <property type="match status" value="1"/>
</dbReference>
<organism evidence="3 4">
    <name type="scientific">Paraburkholderia xenovorans (strain LB400)</name>
    <dbReference type="NCBI Taxonomy" id="266265"/>
    <lineage>
        <taxon>Bacteria</taxon>
        <taxon>Pseudomonadati</taxon>
        <taxon>Pseudomonadota</taxon>
        <taxon>Betaproteobacteria</taxon>
        <taxon>Burkholderiales</taxon>
        <taxon>Burkholderiaceae</taxon>
        <taxon>Paraburkholderia</taxon>
    </lineage>
</organism>
<dbReference type="InterPro" id="IPR036663">
    <property type="entry name" value="Fumarylacetoacetase_C_sf"/>
</dbReference>